<sequence>MISLRAELILPMLAELYYPTSLEPKELDAHLEDGWFRMGQAIFTTNFLKFKEILYSAIWLRIDLNTFEPSKTQQKLQKFNSKFTVKIREAFIDDTKEMLFEKYQNHVPFDTAPNLQQLLFGHGSNDIYETLEICIYDDKKLIACGFFDLGERTSAGISCFYDPEYKKHSLGKYLMYLKMDFSKERGLDFFYLGYFAPGYPLFDYKLDLAKKSLEYLDLVTDVWLPFEHFSYDAIPLDLKITKLYNLQNALKKEKVNTVFQFYEFFDADLINSLNGMRLFDFPVFLFCFGINTSNPIMVYDLRDDKYHLITYHCIYETMFEQKDKTRFNTHLLQLSKVLYSTPSIEMMVKVITTALRKNAIGEFYIFDLVLREA</sequence>
<accession>A0A4Q5LUY5</accession>
<evidence type="ECO:0000259" key="1">
    <source>
        <dbReference type="Pfam" id="PF04377"/>
    </source>
</evidence>
<dbReference type="InterPro" id="IPR030700">
    <property type="entry name" value="N-end_Aminoacyl_Trfase"/>
</dbReference>
<dbReference type="GO" id="GO:0004057">
    <property type="term" value="F:arginyl-tRNA--protein transferase activity"/>
    <property type="evidence" value="ECO:0007669"/>
    <property type="project" value="InterPro"/>
</dbReference>
<organism evidence="2 3">
    <name type="scientific">Emticicia agri</name>
    <dbReference type="NCBI Taxonomy" id="2492393"/>
    <lineage>
        <taxon>Bacteria</taxon>
        <taxon>Pseudomonadati</taxon>
        <taxon>Bacteroidota</taxon>
        <taxon>Cytophagia</taxon>
        <taxon>Cytophagales</taxon>
        <taxon>Leadbetterellaceae</taxon>
        <taxon>Emticicia</taxon>
    </lineage>
</organism>
<dbReference type="OrthoDB" id="9782022at2"/>
<dbReference type="Proteomes" id="UP000293162">
    <property type="component" value="Unassembled WGS sequence"/>
</dbReference>
<proteinExistence type="predicted"/>
<protein>
    <submittedName>
        <fullName evidence="2">Arginyl-tRNA--protein arginylyltransferase</fullName>
    </submittedName>
</protein>
<dbReference type="SUPFAM" id="SSF55729">
    <property type="entry name" value="Acyl-CoA N-acyltransferases (Nat)"/>
    <property type="match status" value="1"/>
</dbReference>
<reference evidence="2 3" key="1">
    <citation type="submission" date="2019-02" db="EMBL/GenBank/DDBJ databases">
        <title>Bacterial novel species Emticicia sp. 17J42-9 isolated from soil.</title>
        <authorList>
            <person name="Jung H.-Y."/>
        </authorList>
    </citation>
    <scope>NUCLEOTIDE SEQUENCE [LARGE SCALE GENOMIC DNA]</scope>
    <source>
        <strain evidence="2 3">17J42-9</strain>
    </source>
</reference>
<keyword evidence="2" id="KW-0808">Transferase</keyword>
<evidence type="ECO:0000313" key="3">
    <source>
        <dbReference type="Proteomes" id="UP000293162"/>
    </source>
</evidence>
<comment type="caution">
    <text evidence="2">The sequence shown here is derived from an EMBL/GenBank/DDBJ whole genome shotgun (WGS) entry which is preliminary data.</text>
</comment>
<keyword evidence="3" id="KW-1185">Reference proteome</keyword>
<gene>
    <name evidence="2" type="ORF">EWM59_22110</name>
</gene>
<dbReference type="EMBL" id="SEWF01000045">
    <property type="protein sequence ID" value="RYU93444.1"/>
    <property type="molecule type" value="Genomic_DNA"/>
</dbReference>
<dbReference type="GO" id="GO:0005737">
    <property type="term" value="C:cytoplasm"/>
    <property type="evidence" value="ECO:0007669"/>
    <property type="project" value="TreeGrafter"/>
</dbReference>
<evidence type="ECO:0000313" key="2">
    <source>
        <dbReference type="EMBL" id="RYU93444.1"/>
    </source>
</evidence>
<dbReference type="PANTHER" id="PTHR21367">
    <property type="entry name" value="ARGININE-TRNA-PROTEIN TRANSFERASE 1"/>
    <property type="match status" value="1"/>
</dbReference>
<dbReference type="Pfam" id="PF04377">
    <property type="entry name" value="ATE_C"/>
    <property type="match status" value="1"/>
</dbReference>
<feature type="domain" description="N-end rule aminoacyl transferase C-terminal" evidence="1">
    <location>
        <begin position="98"/>
        <end position="209"/>
    </location>
</feature>
<name>A0A4Q5LUY5_9BACT</name>
<dbReference type="InterPro" id="IPR007472">
    <property type="entry name" value="N-end_Aminoacyl_Trfase_C"/>
</dbReference>
<dbReference type="InterPro" id="IPR016181">
    <property type="entry name" value="Acyl_CoA_acyltransferase"/>
</dbReference>
<dbReference type="AlphaFoldDB" id="A0A4Q5LUY5"/>
<dbReference type="PANTHER" id="PTHR21367:SF1">
    <property type="entry name" value="ARGINYL-TRNA--PROTEIN TRANSFERASE 1"/>
    <property type="match status" value="1"/>
</dbReference>